<organism evidence="2 3">
    <name type="scientific">Mycena chlorophos</name>
    <name type="common">Agaric fungus</name>
    <name type="synonym">Agaricus chlorophos</name>
    <dbReference type="NCBI Taxonomy" id="658473"/>
    <lineage>
        <taxon>Eukaryota</taxon>
        <taxon>Fungi</taxon>
        <taxon>Dikarya</taxon>
        <taxon>Basidiomycota</taxon>
        <taxon>Agaricomycotina</taxon>
        <taxon>Agaricomycetes</taxon>
        <taxon>Agaricomycetidae</taxon>
        <taxon>Agaricales</taxon>
        <taxon>Marasmiineae</taxon>
        <taxon>Mycenaceae</taxon>
        <taxon>Mycena</taxon>
    </lineage>
</organism>
<dbReference type="GO" id="GO:0005739">
    <property type="term" value="C:mitochondrion"/>
    <property type="evidence" value="ECO:0007669"/>
    <property type="project" value="TreeGrafter"/>
</dbReference>
<name>A0A8H6SNT0_MYCCL</name>
<dbReference type="GO" id="GO:0005634">
    <property type="term" value="C:nucleus"/>
    <property type="evidence" value="ECO:0007669"/>
    <property type="project" value="TreeGrafter"/>
</dbReference>
<dbReference type="GO" id="GO:0036297">
    <property type="term" value="P:interstrand cross-link repair"/>
    <property type="evidence" value="ECO:0007669"/>
    <property type="project" value="TreeGrafter"/>
</dbReference>
<dbReference type="Gene3D" id="3.90.320.10">
    <property type="match status" value="1"/>
</dbReference>
<dbReference type="GO" id="GO:0045145">
    <property type="term" value="F:single-stranded DNA 5'-3' DNA exonuclease activity"/>
    <property type="evidence" value="ECO:0007669"/>
    <property type="project" value="InterPro"/>
</dbReference>
<dbReference type="EMBL" id="JACAZE010000012">
    <property type="protein sequence ID" value="KAF7302408.1"/>
    <property type="molecule type" value="Genomic_DNA"/>
</dbReference>
<evidence type="ECO:0008006" key="4">
    <source>
        <dbReference type="Google" id="ProtNLM"/>
    </source>
</evidence>
<dbReference type="PANTHER" id="PTHR14464">
    <property type="entry name" value="EXONUCLEASE V"/>
    <property type="match status" value="1"/>
</dbReference>
<dbReference type="Proteomes" id="UP000613580">
    <property type="component" value="Unassembled WGS sequence"/>
</dbReference>
<accession>A0A8H6SNT0</accession>
<comment type="similarity">
    <text evidence="1">Belongs to the EXO5 family.</text>
</comment>
<dbReference type="PANTHER" id="PTHR14464:SF4">
    <property type="entry name" value="EXONUCLEASE V"/>
    <property type="match status" value="1"/>
</dbReference>
<keyword evidence="3" id="KW-1185">Reference proteome</keyword>
<proteinExistence type="inferred from homology"/>
<dbReference type="Pfam" id="PF09810">
    <property type="entry name" value="Exo5"/>
    <property type="match status" value="2"/>
</dbReference>
<reference evidence="2" key="1">
    <citation type="submission" date="2020-05" db="EMBL/GenBank/DDBJ databases">
        <title>Mycena genomes resolve the evolution of fungal bioluminescence.</title>
        <authorList>
            <person name="Tsai I.J."/>
        </authorList>
    </citation>
    <scope>NUCLEOTIDE SEQUENCE</scope>
    <source>
        <strain evidence="2">110903Hualien_Pintung</strain>
    </source>
</reference>
<evidence type="ECO:0000313" key="2">
    <source>
        <dbReference type="EMBL" id="KAF7302408.1"/>
    </source>
</evidence>
<comment type="caution">
    <text evidence="2">The sequence shown here is derived from an EMBL/GenBank/DDBJ whole genome shotgun (WGS) entry which is preliminary data.</text>
</comment>
<evidence type="ECO:0000313" key="3">
    <source>
        <dbReference type="Proteomes" id="UP000613580"/>
    </source>
</evidence>
<dbReference type="InterPro" id="IPR019190">
    <property type="entry name" value="EXOV"/>
</dbReference>
<gene>
    <name evidence="2" type="ORF">HMN09_00874600</name>
</gene>
<dbReference type="InterPro" id="IPR011604">
    <property type="entry name" value="PDDEXK-like_dom_sf"/>
</dbReference>
<sequence>MADEYDAYDDFGALNDADFAVLDAASLQAMPRIAIEVESGRSQPMLSPMARYRGRRTLSVTDISSLAWCEVQFDYGLQQRRSRRLKDRPRSFKSENTGKEIVVQQDVAARNDKTTKRGQFIHKELERELKPAEVQVVITSEEERWGLRILNFLSSLFSLAVENCTREIPVFGLVNGIAVVGIIDELQIESNTIHVIDTKTRRSHSLPSEDDTEPTKVQLMLYHRLISVLLNPHIQFDYPAFWNQLGLDGTKTFSAVFVDQMRDVLGNTDVVPSCLQDLAALLDLRVAEMRLPPLNPDLTVVYRSQNKYPAPLRRDQTVPALSVQQPQETEEQELARAIVMSLTSEAEAAQIAVFQAQLQQALLECRRDPEPEATPAAAAAIIGTKHFPMDDPALDAYLQRSMDWWLGRRKAQGVEERQTRRCLSCEYSNDCEWREQKAAEKLESARRKREAMAGR</sequence>
<dbReference type="AlphaFoldDB" id="A0A8H6SNT0"/>
<evidence type="ECO:0000256" key="1">
    <source>
        <dbReference type="ARBA" id="ARBA00009797"/>
    </source>
</evidence>
<dbReference type="OrthoDB" id="354769at2759"/>
<protein>
    <recommendedName>
        <fullName evidence="4">Exonuclease V</fullName>
    </recommendedName>
</protein>